<accession>A0AAW0Z0J2</accession>
<dbReference type="Pfam" id="PF21671">
    <property type="entry name" value="CPL1-like"/>
    <property type="match status" value="1"/>
</dbReference>
<dbReference type="GeneID" id="92180350"/>
<gene>
    <name evidence="3" type="ORF">IAR55_003092</name>
</gene>
<feature type="domain" description="Protein CPL1-like" evidence="2">
    <location>
        <begin position="227"/>
        <end position="287"/>
    </location>
</feature>
<reference evidence="3 4" key="1">
    <citation type="journal article" date="2024" name="bioRxiv">
        <title>Comparative genomics of Cryptococcus and Kwoniella reveals pathogenesis evolution and contrasting karyotype dynamics via intercentromeric recombination or chromosome fusion.</title>
        <authorList>
            <person name="Coelho M.A."/>
            <person name="David-Palma M."/>
            <person name="Shea T."/>
            <person name="Bowers K."/>
            <person name="McGinley-Smith S."/>
            <person name="Mohammad A.W."/>
            <person name="Gnirke A."/>
            <person name="Yurkov A.M."/>
            <person name="Nowrousian M."/>
            <person name="Sun S."/>
            <person name="Cuomo C.A."/>
            <person name="Heitman J."/>
        </authorList>
    </citation>
    <scope>NUCLEOTIDE SEQUENCE [LARGE SCALE GENOMIC DNA]</scope>
    <source>
        <strain evidence="3 4">CBS 13917</strain>
    </source>
</reference>
<name>A0AAW0Z0J2_9TREE</name>
<evidence type="ECO:0000256" key="1">
    <source>
        <dbReference type="SAM" id="SignalP"/>
    </source>
</evidence>
<keyword evidence="1" id="KW-0732">Signal</keyword>
<evidence type="ECO:0000313" key="3">
    <source>
        <dbReference type="EMBL" id="KAK8858861.1"/>
    </source>
</evidence>
<evidence type="ECO:0000313" key="4">
    <source>
        <dbReference type="Proteomes" id="UP001388673"/>
    </source>
</evidence>
<evidence type="ECO:0000259" key="2">
    <source>
        <dbReference type="Pfam" id="PF21671"/>
    </source>
</evidence>
<dbReference type="InterPro" id="IPR048661">
    <property type="entry name" value="CPL1-like"/>
</dbReference>
<feature type="chain" id="PRO_5043945767" description="Protein CPL1-like domain-containing protein" evidence="1">
    <location>
        <begin position="21"/>
        <end position="295"/>
    </location>
</feature>
<dbReference type="PANTHER" id="PTHR35192">
    <property type="entry name" value="PROTEIN, PUTATIVE-RELATED"/>
    <property type="match status" value="1"/>
</dbReference>
<organism evidence="3 4">
    <name type="scientific">Kwoniella newhampshirensis</name>
    <dbReference type="NCBI Taxonomy" id="1651941"/>
    <lineage>
        <taxon>Eukaryota</taxon>
        <taxon>Fungi</taxon>
        <taxon>Dikarya</taxon>
        <taxon>Basidiomycota</taxon>
        <taxon>Agaricomycotina</taxon>
        <taxon>Tremellomycetes</taxon>
        <taxon>Tremellales</taxon>
        <taxon>Cryptococcaceae</taxon>
        <taxon>Kwoniella</taxon>
    </lineage>
</organism>
<proteinExistence type="predicted"/>
<dbReference type="Proteomes" id="UP001388673">
    <property type="component" value="Unassembled WGS sequence"/>
</dbReference>
<comment type="caution">
    <text evidence="3">The sequence shown here is derived from an EMBL/GenBank/DDBJ whole genome shotgun (WGS) entry which is preliminary data.</text>
</comment>
<keyword evidence="4" id="KW-1185">Reference proteome</keyword>
<protein>
    <recommendedName>
        <fullName evidence="2">Protein CPL1-like domain-containing protein</fullName>
    </recommendedName>
</protein>
<dbReference type="KEGG" id="kne:92180350"/>
<sequence length="295" mass="29897">MPSYFKIALAVAALASPTMAAVTYTGCYSDPPAGAVSMGGATNANTCADLCSSYQYSFYTPGLLGLGADCQCSNTLPASSGLSLGLPGLCLLGYEADLTDGPASYTGCGNVLDVNGNVAPVIQVADLEACLSACRLSLYINLFADPSSSTGQGCSCGSSFSGATCDTSDPSSNSLVYANLDVATPSAGAQRRARRYIKRQRQQVMAQHCPKGLTACNVAGAIGAGAYECVDIDNDLESCGGCLHGEYNNVSAAVGQDCTAIGAAKVGGSTCTKGECVIYQCRRGFALVNGACVSQ</sequence>
<dbReference type="InterPro" id="IPR038955">
    <property type="entry name" value="PriA/CPL1_fungi"/>
</dbReference>
<dbReference type="RefSeq" id="XP_066803702.1">
    <property type="nucleotide sequence ID" value="XM_066946201.1"/>
</dbReference>
<dbReference type="EMBL" id="JBCAWK010000005">
    <property type="protein sequence ID" value="KAK8858861.1"/>
    <property type="molecule type" value="Genomic_DNA"/>
</dbReference>
<dbReference type="AlphaFoldDB" id="A0AAW0Z0J2"/>
<dbReference type="PANTHER" id="PTHR35192:SF2">
    <property type="entry name" value="APPLE DOMAIN-CONTAINING PROTEIN"/>
    <property type="match status" value="1"/>
</dbReference>
<feature type="signal peptide" evidence="1">
    <location>
        <begin position="1"/>
        <end position="20"/>
    </location>
</feature>